<evidence type="ECO:0000259" key="2">
    <source>
        <dbReference type="SMART" id="SM00382"/>
    </source>
</evidence>
<reference evidence="3 4" key="1">
    <citation type="submission" date="2023-07" db="EMBL/GenBank/DDBJ databases">
        <authorList>
            <person name="Girao M."/>
            <person name="Carvalho M.F."/>
        </authorList>
    </citation>
    <scope>NUCLEOTIDE SEQUENCE [LARGE SCALE GENOMIC DNA]</scope>
    <source>
        <strain evidence="3 4">66/93</strain>
    </source>
</reference>
<feature type="domain" description="AAA+ ATPase" evidence="2">
    <location>
        <begin position="115"/>
        <end position="322"/>
    </location>
</feature>
<accession>A0ABU7KVR9</accession>
<name>A0ABU7KVR9_9ACTN</name>
<evidence type="ECO:0000313" key="4">
    <source>
        <dbReference type="Proteomes" id="UP001348641"/>
    </source>
</evidence>
<dbReference type="InterPro" id="IPR003593">
    <property type="entry name" value="AAA+_ATPase"/>
</dbReference>
<dbReference type="Gene3D" id="3.40.50.300">
    <property type="entry name" value="P-loop containing nucleotide triphosphate hydrolases"/>
    <property type="match status" value="1"/>
</dbReference>
<feature type="region of interest" description="Disordered" evidence="1">
    <location>
        <begin position="29"/>
        <end position="99"/>
    </location>
</feature>
<dbReference type="CDD" id="cd00009">
    <property type="entry name" value="AAA"/>
    <property type="match status" value="1"/>
</dbReference>
<dbReference type="Pfam" id="PF13191">
    <property type="entry name" value="AAA_16"/>
    <property type="match status" value="1"/>
</dbReference>
<protein>
    <submittedName>
        <fullName evidence="3">AAA family ATPase</fullName>
    </submittedName>
</protein>
<gene>
    <name evidence="3" type="ORF">Q8A49_23135</name>
</gene>
<evidence type="ECO:0000313" key="3">
    <source>
        <dbReference type="EMBL" id="MEE2053402.1"/>
    </source>
</evidence>
<dbReference type="SMART" id="SM00382">
    <property type="entry name" value="AAA"/>
    <property type="match status" value="1"/>
</dbReference>
<dbReference type="InterPro" id="IPR041664">
    <property type="entry name" value="AAA_16"/>
</dbReference>
<dbReference type="Proteomes" id="UP001348641">
    <property type="component" value="Unassembled WGS sequence"/>
</dbReference>
<dbReference type="SUPFAM" id="SSF52540">
    <property type="entry name" value="P-loop containing nucleoside triphosphate hydrolases"/>
    <property type="match status" value="1"/>
</dbReference>
<dbReference type="InterPro" id="IPR027417">
    <property type="entry name" value="P-loop_NTPase"/>
</dbReference>
<evidence type="ECO:0000256" key="1">
    <source>
        <dbReference type="SAM" id="MobiDB-lite"/>
    </source>
</evidence>
<dbReference type="RefSeq" id="WP_330160357.1">
    <property type="nucleotide sequence ID" value="NZ_BAAAJA010000012.1"/>
</dbReference>
<comment type="caution">
    <text evidence="3">The sequence shown here is derived from an EMBL/GenBank/DDBJ whole genome shotgun (WGS) entry which is preliminary data.</text>
</comment>
<dbReference type="EMBL" id="JAUUCC010000070">
    <property type="protein sequence ID" value="MEE2053402.1"/>
    <property type="molecule type" value="Genomic_DNA"/>
</dbReference>
<proteinExistence type="predicted"/>
<sequence length="400" mass="42613">MTAHAGPGPTDSVPEWWVFHGTGQPRAHLDLATRLPPPPQWRTYGGALNSGSTSPFYEPSAPPGEPGEPAEPGEDAVAAAESARHLGPQHPRPGTVPLGPHRKHLLDKVNAAIHLRRPLLVTGPPGVGKSSLAHQIARELNLGRTLRWAVTSRSSVGDGLYSYDPLTQIHDLNLENAHRRATGQAPDRRYAGDGDAHLRSSAESISRYLALGPLGTAFLPTRAPRVLLIDDFDLGDFDLPGDLLDLFENGGYRIPELARLAGVAPTIEVATDDPGRTVPVSHGEVLCSAFPITVLTCNSGRDLSPAFMRRCIPVRMGLPDEQELLAAVAGHFGGDLPSGARTLVTEFLERSGSGHELAIDQLLNAVHLVGALGPDQAGPGGDQVRELSELLWHRLTESPG</sequence>
<organism evidence="3 4">
    <name type="scientific">Nocardiopsis tropica</name>
    <dbReference type="NCBI Taxonomy" id="109330"/>
    <lineage>
        <taxon>Bacteria</taxon>
        <taxon>Bacillati</taxon>
        <taxon>Actinomycetota</taxon>
        <taxon>Actinomycetes</taxon>
        <taxon>Streptosporangiales</taxon>
        <taxon>Nocardiopsidaceae</taxon>
        <taxon>Nocardiopsis</taxon>
    </lineage>
</organism>